<name>A0A8H9LT25_KITAU</name>
<protein>
    <recommendedName>
        <fullName evidence="4">Kanamycin biosynthetic protein</fullName>
    </recommendedName>
</protein>
<accession>A0A8H9LT25</accession>
<dbReference type="InterPro" id="IPR028037">
    <property type="entry name" value="Antitoxin_Rv0909/MT0933"/>
</dbReference>
<evidence type="ECO:0008006" key="4">
    <source>
        <dbReference type="Google" id="ProtNLM"/>
    </source>
</evidence>
<feature type="compositionally biased region" description="Basic and acidic residues" evidence="1">
    <location>
        <begin position="66"/>
        <end position="80"/>
    </location>
</feature>
<feature type="region of interest" description="Disordered" evidence="1">
    <location>
        <begin position="36"/>
        <end position="80"/>
    </location>
</feature>
<evidence type="ECO:0000313" key="3">
    <source>
        <dbReference type="Proteomes" id="UP000610124"/>
    </source>
</evidence>
<gene>
    <name evidence="2" type="ORF">GCM10010502_46400</name>
</gene>
<evidence type="ECO:0000256" key="1">
    <source>
        <dbReference type="SAM" id="MobiDB-lite"/>
    </source>
</evidence>
<proteinExistence type="predicted"/>
<feature type="compositionally biased region" description="Basic and acidic residues" evidence="1">
    <location>
        <begin position="36"/>
        <end position="56"/>
    </location>
</feature>
<evidence type="ECO:0000313" key="2">
    <source>
        <dbReference type="EMBL" id="GGU88391.1"/>
    </source>
</evidence>
<dbReference type="Pfam" id="PF14013">
    <property type="entry name" value="MT0933_antitox"/>
    <property type="match status" value="1"/>
</dbReference>
<dbReference type="Proteomes" id="UP000610124">
    <property type="component" value="Unassembled WGS sequence"/>
</dbReference>
<dbReference type="AlphaFoldDB" id="A0A8H9LT25"/>
<reference evidence="2" key="1">
    <citation type="journal article" date="2014" name="Int. J. Syst. Evol. Microbiol.">
        <title>Complete genome sequence of Corynebacterium casei LMG S-19264T (=DSM 44701T), isolated from a smear-ripened cheese.</title>
        <authorList>
            <consortium name="US DOE Joint Genome Institute (JGI-PGF)"/>
            <person name="Walter F."/>
            <person name="Albersmeier A."/>
            <person name="Kalinowski J."/>
            <person name="Ruckert C."/>
        </authorList>
    </citation>
    <scope>NUCLEOTIDE SEQUENCE</scope>
    <source>
        <strain evidence="2">JCM 4434</strain>
    </source>
</reference>
<comment type="caution">
    <text evidence="2">The sequence shown here is derived from an EMBL/GenBank/DDBJ whole genome shotgun (WGS) entry which is preliminary data.</text>
</comment>
<reference evidence="2" key="2">
    <citation type="submission" date="2020-09" db="EMBL/GenBank/DDBJ databases">
        <authorList>
            <person name="Sun Q."/>
            <person name="Ohkuma M."/>
        </authorList>
    </citation>
    <scope>NUCLEOTIDE SEQUENCE</scope>
    <source>
        <strain evidence="2">JCM 4434</strain>
    </source>
</reference>
<dbReference type="EMBL" id="BMUB01000011">
    <property type="protein sequence ID" value="GGU88391.1"/>
    <property type="molecule type" value="Genomic_DNA"/>
</dbReference>
<sequence>MRGTARAVILEGWGRLIQEGDHMSMLDKLKNMLKGHEDQAEKGVDKAGDTFDERTQGKYSSQTDVAQDKLKDQFRDQPPQ</sequence>
<organism evidence="2 3">
    <name type="scientific">Kitasatospora aureofaciens</name>
    <name type="common">Streptomyces aureofaciens</name>
    <dbReference type="NCBI Taxonomy" id="1894"/>
    <lineage>
        <taxon>Bacteria</taxon>
        <taxon>Bacillati</taxon>
        <taxon>Actinomycetota</taxon>
        <taxon>Actinomycetes</taxon>
        <taxon>Kitasatosporales</taxon>
        <taxon>Streptomycetaceae</taxon>
        <taxon>Kitasatospora</taxon>
    </lineage>
</organism>